<gene>
    <name evidence="1" type="ORF">A3I25_01675</name>
</gene>
<sequence length="127" mass="14959">MSALYHLPEGSPRGVDKLFDGQREREYHESVMKIKIEDRVESIENKKEIEDAMYLLSRMYENYEIFKSTNLELTEQQKTGTKEFFNDSAFNKPPFSTDKRGVIDKESIAKTRKTINAMLDKWELKVN</sequence>
<evidence type="ECO:0000313" key="2">
    <source>
        <dbReference type="Proteomes" id="UP000177195"/>
    </source>
</evidence>
<protein>
    <submittedName>
        <fullName evidence="1">Uncharacterized protein</fullName>
    </submittedName>
</protein>
<dbReference type="AlphaFoldDB" id="A0A1F6XT85"/>
<organism evidence="1 2">
    <name type="scientific">Candidatus Nomurabacteria bacterium RIFCSPLOWO2_02_FULL_42_17</name>
    <dbReference type="NCBI Taxonomy" id="1801789"/>
    <lineage>
        <taxon>Bacteria</taxon>
        <taxon>Candidatus Nomuraibacteriota</taxon>
    </lineage>
</organism>
<comment type="caution">
    <text evidence="1">The sequence shown here is derived from an EMBL/GenBank/DDBJ whole genome shotgun (WGS) entry which is preliminary data.</text>
</comment>
<accession>A0A1F6XT85</accession>
<dbReference type="EMBL" id="MFVN01000014">
    <property type="protein sequence ID" value="OGI97332.1"/>
    <property type="molecule type" value="Genomic_DNA"/>
</dbReference>
<dbReference type="Proteomes" id="UP000177195">
    <property type="component" value="Unassembled WGS sequence"/>
</dbReference>
<evidence type="ECO:0000313" key="1">
    <source>
        <dbReference type="EMBL" id="OGI97332.1"/>
    </source>
</evidence>
<reference evidence="1 2" key="1">
    <citation type="journal article" date="2016" name="Nat. Commun.">
        <title>Thousands of microbial genomes shed light on interconnected biogeochemical processes in an aquifer system.</title>
        <authorList>
            <person name="Anantharaman K."/>
            <person name="Brown C.T."/>
            <person name="Hug L.A."/>
            <person name="Sharon I."/>
            <person name="Castelle C.J."/>
            <person name="Probst A.J."/>
            <person name="Thomas B.C."/>
            <person name="Singh A."/>
            <person name="Wilkins M.J."/>
            <person name="Karaoz U."/>
            <person name="Brodie E.L."/>
            <person name="Williams K.H."/>
            <person name="Hubbard S.S."/>
            <person name="Banfield J.F."/>
        </authorList>
    </citation>
    <scope>NUCLEOTIDE SEQUENCE [LARGE SCALE GENOMIC DNA]</scope>
</reference>
<proteinExistence type="predicted"/>
<name>A0A1F6XT85_9BACT</name>